<dbReference type="PROSITE" id="PS51205">
    <property type="entry name" value="VPS9"/>
    <property type="match status" value="1"/>
</dbReference>
<protein>
    <recommendedName>
        <fullName evidence="2">VPS9 domain-containing protein</fullName>
    </recommendedName>
</protein>
<name>A0ABQ0DFC4_9EUKA</name>
<feature type="region of interest" description="Disordered" evidence="1">
    <location>
        <begin position="564"/>
        <end position="592"/>
    </location>
</feature>
<dbReference type="Proteomes" id="UP001628156">
    <property type="component" value="Unassembled WGS sequence"/>
</dbReference>
<dbReference type="Gene3D" id="1.20.1050.80">
    <property type="entry name" value="VPS9 domain"/>
    <property type="match status" value="1"/>
</dbReference>
<accession>A0ABQ0DFC4</accession>
<proteinExistence type="predicted"/>
<dbReference type="InterPro" id="IPR037191">
    <property type="entry name" value="VPS9_dom_sf"/>
</dbReference>
<evidence type="ECO:0000313" key="4">
    <source>
        <dbReference type="Proteomes" id="UP001628156"/>
    </source>
</evidence>
<evidence type="ECO:0000313" key="3">
    <source>
        <dbReference type="EMBL" id="GAB1221535.1"/>
    </source>
</evidence>
<evidence type="ECO:0000256" key="1">
    <source>
        <dbReference type="SAM" id="MobiDB-lite"/>
    </source>
</evidence>
<comment type="caution">
    <text evidence="3">The sequence shown here is derived from an EMBL/GenBank/DDBJ whole genome shotgun (WGS) entry which is preliminary data.</text>
</comment>
<gene>
    <name evidence="3" type="ORF">ENUP19_0082G0064</name>
</gene>
<dbReference type="SUPFAM" id="SSF109993">
    <property type="entry name" value="VPS9 domain"/>
    <property type="match status" value="1"/>
</dbReference>
<feature type="domain" description="VPS9" evidence="2">
    <location>
        <begin position="129"/>
        <end position="281"/>
    </location>
</feature>
<dbReference type="InterPro" id="IPR003123">
    <property type="entry name" value="VPS9"/>
</dbReference>
<dbReference type="EMBL" id="BAAFRS010000082">
    <property type="protein sequence ID" value="GAB1221535.1"/>
    <property type="molecule type" value="Genomic_DNA"/>
</dbReference>
<keyword evidence="4" id="KW-1185">Reference proteome</keyword>
<sequence length="698" mass="80163">MSEKEIKVFDEELIKHRIKPMIHEGDYVHGVECLYNEITKQVDHPMKQQIDGIYMTYENIFPKQPKHLSNEQIKNTITEVATLASAEILFALCKYYKELKKCQSELFQPLSQIVVKKIFPVSFEFVCRTTKDNDFRFELQMKKYIRSDLREVLKINPKIYPTSYPSDPTVFGRTINVLNKLENSPTIDDMRTELVNSQTAIIDDVKDMHDNVLPKDFDSDDLLSLLTFSLLHSTLKHPFAISILLECFLTDEDFLTQVGYSLTTFTVAIQSVIKMTENECIQNKELLQLNPVDALTRRNTVQRKPTIMCTQPVFRPTINSSSHENIIMVKKPTTKREEKFIIGTRSTLAKKKDTQVVGSVGTLDSPLHKKNFPTSYDDNSYYEPFGTHHIDNLKSTVTPVILTSSTVSTTPNKNHSDLSSEDIIFSLSPNTVPESPIIPSPKHEQQDELTKSNPIHTDICYSQLNVNELSKEKELNNNPEMDFTSKIASQNDIQVEAIDKSDIQKEKIQENNHFINQITTESIIENNSQIKSEYQNGINKDFQIKNNSDKQDLSLNQEIINEKIIQKEQTSDSLSEKEEKQGQHSKKVDQLNDQHIKQSKEINEQDKLIQNTEIQDDSERLSVSKAKIKFEVAAQGELKEKHHKSISTPPNSVLSVKERMKLFESKFIEEAEPQYIKRTKEANPSHNPLTSQNNVIQN</sequence>
<feature type="region of interest" description="Disordered" evidence="1">
    <location>
        <begin position="677"/>
        <end position="698"/>
    </location>
</feature>
<evidence type="ECO:0000259" key="2">
    <source>
        <dbReference type="PROSITE" id="PS51205"/>
    </source>
</evidence>
<feature type="compositionally biased region" description="Polar residues" evidence="1">
    <location>
        <begin position="684"/>
        <end position="698"/>
    </location>
</feature>
<organism evidence="3 4">
    <name type="scientific">Entamoeba nuttalli</name>
    <dbReference type="NCBI Taxonomy" id="412467"/>
    <lineage>
        <taxon>Eukaryota</taxon>
        <taxon>Amoebozoa</taxon>
        <taxon>Evosea</taxon>
        <taxon>Archamoebae</taxon>
        <taxon>Mastigamoebida</taxon>
        <taxon>Entamoebidae</taxon>
        <taxon>Entamoeba</taxon>
    </lineage>
</organism>
<reference evidence="3 4" key="1">
    <citation type="journal article" date="2019" name="PLoS Negl. Trop. Dis.">
        <title>Whole genome sequencing of Entamoeba nuttalli reveals mammalian host-related molecular signatures and a novel octapeptide-repeat surface protein.</title>
        <authorList>
            <person name="Tanaka M."/>
            <person name="Makiuchi T."/>
            <person name="Komiyama T."/>
            <person name="Shiina T."/>
            <person name="Osaki K."/>
            <person name="Tachibana H."/>
        </authorList>
    </citation>
    <scope>NUCLEOTIDE SEQUENCE [LARGE SCALE GENOMIC DNA]</scope>
    <source>
        <strain evidence="3 4">P19-061405</strain>
    </source>
</reference>